<dbReference type="EMBL" id="CAUOFW020007239">
    <property type="protein sequence ID" value="CAK9178154.1"/>
    <property type="molecule type" value="Genomic_DNA"/>
</dbReference>
<accession>A0ABC8UCZ1</accession>
<keyword evidence="2" id="KW-1185">Reference proteome</keyword>
<organism evidence="1 2">
    <name type="scientific">Ilex paraguariensis</name>
    <name type="common">yerba mate</name>
    <dbReference type="NCBI Taxonomy" id="185542"/>
    <lineage>
        <taxon>Eukaryota</taxon>
        <taxon>Viridiplantae</taxon>
        <taxon>Streptophyta</taxon>
        <taxon>Embryophyta</taxon>
        <taxon>Tracheophyta</taxon>
        <taxon>Spermatophyta</taxon>
        <taxon>Magnoliopsida</taxon>
        <taxon>eudicotyledons</taxon>
        <taxon>Gunneridae</taxon>
        <taxon>Pentapetalae</taxon>
        <taxon>asterids</taxon>
        <taxon>campanulids</taxon>
        <taxon>Aquifoliales</taxon>
        <taxon>Aquifoliaceae</taxon>
        <taxon>Ilex</taxon>
    </lineage>
</organism>
<name>A0ABC8UCZ1_9AQUA</name>
<reference evidence="1 2" key="1">
    <citation type="submission" date="2024-02" db="EMBL/GenBank/DDBJ databases">
        <authorList>
            <person name="Vignale AGUSTIN F."/>
            <person name="Sosa J E."/>
            <person name="Modenutti C."/>
        </authorList>
    </citation>
    <scope>NUCLEOTIDE SEQUENCE [LARGE SCALE GENOMIC DNA]</scope>
</reference>
<dbReference type="AlphaFoldDB" id="A0ABC8UCZ1"/>
<proteinExistence type="predicted"/>
<protein>
    <submittedName>
        <fullName evidence="1">Uncharacterized protein</fullName>
    </submittedName>
</protein>
<gene>
    <name evidence="1" type="ORF">ILEXP_LOCUS48072</name>
</gene>
<evidence type="ECO:0000313" key="1">
    <source>
        <dbReference type="EMBL" id="CAK9178154.1"/>
    </source>
</evidence>
<sequence>MAASKVTLKLLDTKITTKLKRNLYATQSRQDLTLEPQNLSAEAPPTLLDDVPIVKVKKFYKCSNPYNHLGIVDDLCAICPSYSYSLCVEVPHVLQAVTHDKVASAGDQGGYVKRGGHIYGDR</sequence>
<evidence type="ECO:0000313" key="2">
    <source>
        <dbReference type="Proteomes" id="UP001642360"/>
    </source>
</evidence>
<dbReference type="Proteomes" id="UP001642360">
    <property type="component" value="Unassembled WGS sequence"/>
</dbReference>
<comment type="caution">
    <text evidence="1">The sequence shown here is derived from an EMBL/GenBank/DDBJ whole genome shotgun (WGS) entry which is preliminary data.</text>
</comment>